<dbReference type="EMBL" id="JAFBMS010000002">
    <property type="protein sequence ID" value="KAG9355099.1"/>
    <property type="molecule type" value="Genomic_DNA"/>
</dbReference>
<sequence>MGPAITRFSLDADQTLPGFHETLHYSRKEGVTLEWFYDGLRHAEHTPGKREADELQWLQSQMPPVVEKSTSAFICTCGICHRTHALVSVVPRPPLLMSLEPPV</sequence>
<accession>A0A8T2PUR9</accession>
<proteinExistence type="predicted"/>
<name>A0A8T2PUR9_9TELE</name>
<reference evidence="1" key="1">
    <citation type="thesis" date="2021" institute="BYU ScholarsArchive" country="Provo, UT, USA">
        <title>Applications of and Algorithms for Genome Assembly and Genomic Analyses with an Emphasis on Marine Teleosts.</title>
        <authorList>
            <person name="Pickett B.D."/>
        </authorList>
    </citation>
    <scope>NUCLEOTIDE SEQUENCE</scope>
    <source>
        <strain evidence="1">HI-2016</strain>
    </source>
</reference>
<comment type="caution">
    <text evidence="1">The sequence shown here is derived from an EMBL/GenBank/DDBJ whole genome shotgun (WGS) entry which is preliminary data.</text>
</comment>
<dbReference type="AlphaFoldDB" id="A0A8T2PUR9"/>
<gene>
    <name evidence="1" type="ORF">JZ751_001812</name>
</gene>
<dbReference type="Proteomes" id="UP000824540">
    <property type="component" value="Unassembled WGS sequence"/>
</dbReference>
<organism evidence="1 2">
    <name type="scientific">Albula glossodonta</name>
    <name type="common">roundjaw bonefish</name>
    <dbReference type="NCBI Taxonomy" id="121402"/>
    <lineage>
        <taxon>Eukaryota</taxon>
        <taxon>Metazoa</taxon>
        <taxon>Chordata</taxon>
        <taxon>Craniata</taxon>
        <taxon>Vertebrata</taxon>
        <taxon>Euteleostomi</taxon>
        <taxon>Actinopterygii</taxon>
        <taxon>Neopterygii</taxon>
        <taxon>Teleostei</taxon>
        <taxon>Albuliformes</taxon>
        <taxon>Albulidae</taxon>
        <taxon>Albula</taxon>
    </lineage>
</organism>
<keyword evidence="2" id="KW-1185">Reference proteome</keyword>
<evidence type="ECO:0000313" key="1">
    <source>
        <dbReference type="EMBL" id="KAG9355099.1"/>
    </source>
</evidence>
<protein>
    <submittedName>
        <fullName evidence="1">Uncharacterized protein</fullName>
    </submittedName>
</protein>
<evidence type="ECO:0000313" key="2">
    <source>
        <dbReference type="Proteomes" id="UP000824540"/>
    </source>
</evidence>